<dbReference type="Gene3D" id="1.10.10.10">
    <property type="entry name" value="Winged helix-like DNA-binding domain superfamily/Winged helix DNA-binding domain"/>
    <property type="match status" value="1"/>
</dbReference>
<dbReference type="InterPro" id="IPR005471">
    <property type="entry name" value="Tscrpt_reg_IclR_N"/>
</dbReference>
<dbReference type="GO" id="GO:0003700">
    <property type="term" value="F:DNA-binding transcription factor activity"/>
    <property type="evidence" value="ECO:0007669"/>
    <property type="project" value="TreeGrafter"/>
</dbReference>
<proteinExistence type="predicted"/>
<dbReference type="SMART" id="SM00346">
    <property type="entry name" value="HTH_ICLR"/>
    <property type="match status" value="1"/>
</dbReference>
<dbReference type="SUPFAM" id="SSF55781">
    <property type="entry name" value="GAF domain-like"/>
    <property type="match status" value="1"/>
</dbReference>
<keyword evidence="2" id="KW-0238">DNA-binding</keyword>
<keyword evidence="1" id="KW-0805">Transcription regulation</keyword>
<evidence type="ECO:0000256" key="3">
    <source>
        <dbReference type="ARBA" id="ARBA00023163"/>
    </source>
</evidence>
<dbReference type="InterPro" id="IPR014757">
    <property type="entry name" value="Tscrpt_reg_IclR_C"/>
</dbReference>
<keyword evidence="7" id="KW-1185">Reference proteome</keyword>
<gene>
    <name evidence="6" type="ORF">FHS22_006715</name>
</gene>
<dbReference type="PROSITE" id="PS51077">
    <property type="entry name" value="HTH_ICLR"/>
    <property type="match status" value="1"/>
</dbReference>
<dbReference type="Gene3D" id="3.30.450.40">
    <property type="match status" value="1"/>
</dbReference>
<organism evidence="6 7">
    <name type="scientific">Planomonospora venezuelensis</name>
    <dbReference type="NCBI Taxonomy" id="1999"/>
    <lineage>
        <taxon>Bacteria</taxon>
        <taxon>Bacillati</taxon>
        <taxon>Actinomycetota</taxon>
        <taxon>Actinomycetes</taxon>
        <taxon>Streptosporangiales</taxon>
        <taxon>Streptosporangiaceae</taxon>
        <taxon>Planomonospora</taxon>
    </lineage>
</organism>
<accession>A0A841DF92</accession>
<dbReference type="Pfam" id="PF09339">
    <property type="entry name" value="HTH_IclR"/>
    <property type="match status" value="1"/>
</dbReference>
<evidence type="ECO:0000259" key="4">
    <source>
        <dbReference type="PROSITE" id="PS51077"/>
    </source>
</evidence>
<feature type="domain" description="HTH iclR-type" evidence="4">
    <location>
        <begin position="8"/>
        <end position="70"/>
    </location>
</feature>
<dbReference type="PROSITE" id="PS51078">
    <property type="entry name" value="ICLR_ED"/>
    <property type="match status" value="1"/>
</dbReference>
<dbReference type="GO" id="GO:0045892">
    <property type="term" value="P:negative regulation of DNA-templated transcription"/>
    <property type="evidence" value="ECO:0007669"/>
    <property type="project" value="TreeGrafter"/>
</dbReference>
<dbReference type="PANTHER" id="PTHR30136:SF24">
    <property type="entry name" value="HTH-TYPE TRANSCRIPTIONAL REPRESSOR ALLR"/>
    <property type="match status" value="1"/>
</dbReference>
<dbReference type="SUPFAM" id="SSF46785">
    <property type="entry name" value="Winged helix' DNA-binding domain"/>
    <property type="match status" value="1"/>
</dbReference>
<dbReference type="Proteomes" id="UP000562352">
    <property type="component" value="Unassembled WGS sequence"/>
</dbReference>
<dbReference type="RefSeq" id="WP_184948136.1">
    <property type="nucleotide sequence ID" value="NZ_BAAAWZ010000001.1"/>
</dbReference>
<sequence>MDANPSPVESVDRALRILQLLSRSATGLTLDELVSASGLPRSSLHRLLAALKHRGFAAQYNSHSPYFLGSEAVAVAFGYYERMDLRTLIRPVMVTLQQRLQETVHMAMLDGGDVVYMDKVESTQAMRITSVIGGRNPAHCTGVGKAMLAWTYPTDEAIRMWIEKYAPLTGRTRNTLTSPARLIAELARIRDEGHAVDMEESEDGVRCVAIPVFFGKPAPVAGISVTAPKGRMTVGRMNEIAAELKREVIERMPPGSD</sequence>
<dbReference type="InterPro" id="IPR036388">
    <property type="entry name" value="WH-like_DNA-bd_sf"/>
</dbReference>
<protein>
    <submittedName>
        <fullName evidence="6">IclR family acetate operon transcriptional repressor</fullName>
    </submittedName>
</protein>
<dbReference type="InterPro" id="IPR029016">
    <property type="entry name" value="GAF-like_dom_sf"/>
</dbReference>
<reference evidence="6 7" key="1">
    <citation type="submission" date="2020-08" db="EMBL/GenBank/DDBJ databases">
        <title>Genomic Encyclopedia of Type Strains, Phase III (KMG-III): the genomes of soil and plant-associated and newly described type strains.</title>
        <authorList>
            <person name="Whitman W."/>
        </authorList>
    </citation>
    <scope>NUCLEOTIDE SEQUENCE [LARGE SCALE GENOMIC DNA]</scope>
    <source>
        <strain evidence="6 7">CECT 3303</strain>
    </source>
</reference>
<evidence type="ECO:0000256" key="1">
    <source>
        <dbReference type="ARBA" id="ARBA00023015"/>
    </source>
</evidence>
<dbReference type="PANTHER" id="PTHR30136">
    <property type="entry name" value="HELIX-TURN-HELIX TRANSCRIPTIONAL REGULATOR, ICLR FAMILY"/>
    <property type="match status" value="1"/>
</dbReference>
<dbReference type="Pfam" id="PF01614">
    <property type="entry name" value="IclR_C"/>
    <property type="match status" value="1"/>
</dbReference>
<evidence type="ECO:0000313" key="6">
    <source>
        <dbReference type="EMBL" id="MBB5967413.1"/>
    </source>
</evidence>
<dbReference type="InterPro" id="IPR036390">
    <property type="entry name" value="WH_DNA-bd_sf"/>
</dbReference>
<feature type="domain" description="IclR-ED" evidence="5">
    <location>
        <begin position="71"/>
        <end position="257"/>
    </location>
</feature>
<dbReference type="AlphaFoldDB" id="A0A841DF92"/>
<dbReference type="GO" id="GO:0003677">
    <property type="term" value="F:DNA binding"/>
    <property type="evidence" value="ECO:0007669"/>
    <property type="project" value="UniProtKB-KW"/>
</dbReference>
<dbReference type="EMBL" id="JACHJJ010000032">
    <property type="protein sequence ID" value="MBB5967413.1"/>
    <property type="molecule type" value="Genomic_DNA"/>
</dbReference>
<dbReference type="InterPro" id="IPR050707">
    <property type="entry name" value="HTH_MetabolicPath_Reg"/>
</dbReference>
<keyword evidence="3" id="KW-0804">Transcription</keyword>
<comment type="caution">
    <text evidence="6">The sequence shown here is derived from an EMBL/GenBank/DDBJ whole genome shotgun (WGS) entry which is preliminary data.</text>
</comment>
<name>A0A841DF92_PLAVE</name>
<evidence type="ECO:0000259" key="5">
    <source>
        <dbReference type="PROSITE" id="PS51078"/>
    </source>
</evidence>
<evidence type="ECO:0000256" key="2">
    <source>
        <dbReference type="ARBA" id="ARBA00023125"/>
    </source>
</evidence>
<evidence type="ECO:0000313" key="7">
    <source>
        <dbReference type="Proteomes" id="UP000562352"/>
    </source>
</evidence>